<evidence type="ECO:0000256" key="6">
    <source>
        <dbReference type="ARBA" id="ARBA00023002"/>
    </source>
</evidence>
<dbReference type="SUPFAM" id="SSF51395">
    <property type="entry name" value="FMN-linked oxidoreductases"/>
    <property type="match status" value="1"/>
</dbReference>
<dbReference type="EMBL" id="JAAGWK010000022">
    <property type="protein sequence ID" value="NEL55400.1"/>
    <property type="molecule type" value="Genomic_DNA"/>
</dbReference>
<dbReference type="GO" id="GO:0010181">
    <property type="term" value="F:FMN binding"/>
    <property type="evidence" value="ECO:0007669"/>
    <property type="project" value="InterPro"/>
</dbReference>
<dbReference type="InterPro" id="IPR013785">
    <property type="entry name" value="Aldolase_TIM"/>
</dbReference>
<evidence type="ECO:0000313" key="11">
    <source>
        <dbReference type="Proteomes" id="UP000470470"/>
    </source>
</evidence>
<dbReference type="PANTHER" id="PTHR42917:SF2">
    <property type="entry name" value="2,4-DIENOYL-COA REDUCTASE [(2E)-ENOYL-COA-PRODUCING]"/>
    <property type="match status" value="1"/>
</dbReference>
<dbReference type="GO" id="GO:0046872">
    <property type="term" value="F:metal ion binding"/>
    <property type="evidence" value="ECO:0007669"/>
    <property type="project" value="UniProtKB-KW"/>
</dbReference>
<evidence type="ECO:0000256" key="3">
    <source>
        <dbReference type="ARBA" id="ARBA00022630"/>
    </source>
</evidence>
<organism evidence="10 11">
    <name type="scientific">Goekera deserti</name>
    <dbReference type="NCBI Taxonomy" id="2497753"/>
    <lineage>
        <taxon>Bacteria</taxon>
        <taxon>Bacillati</taxon>
        <taxon>Actinomycetota</taxon>
        <taxon>Actinomycetes</taxon>
        <taxon>Geodermatophilales</taxon>
        <taxon>Geodermatophilaceae</taxon>
        <taxon>Goekera</taxon>
    </lineage>
</organism>
<comment type="cofactor">
    <cofactor evidence="1">
        <name>FMN</name>
        <dbReference type="ChEBI" id="CHEBI:58210"/>
    </cofactor>
</comment>
<dbReference type="Proteomes" id="UP000470470">
    <property type="component" value="Unassembled WGS sequence"/>
</dbReference>
<dbReference type="RefSeq" id="WP_162392366.1">
    <property type="nucleotide sequence ID" value="NZ_JAABOZ010000001.1"/>
</dbReference>
<protein>
    <submittedName>
        <fullName evidence="10">12-oxophytodienoate reductase</fullName>
    </submittedName>
</protein>
<keyword evidence="8" id="KW-0411">Iron-sulfur</keyword>
<dbReference type="PANTHER" id="PTHR42917">
    <property type="entry name" value="2,4-DIENOYL-COA REDUCTASE"/>
    <property type="match status" value="1"/>
</dbReference>
<keyword evidence="5" id="KW-0479">Metal-binding</keyword>
<keyword evidence="7" id="KW-0408">Iron</keyword>
<keyword evidence="6" id="KW-0560">Oxidoreductase</keyword>
<dbReference type="GO" id="GO:0051536">
    <property type="term" value="F:iron-sulfur cluster binding"/>
    <property type="evidence" value="ECO:0007669"/>
    <property type="project" value="UniProtKB-KW"/>
</dbReference>
<evidence type="ECO:0000256" key="8">
    <source>
        <dbReference type="ARBA" id="ARBA00023014"/>
    </source>
</evidence>
<evidence type="ECO:0000259" key="9">
    <source>
        <dbReference type="Pfam" id="PF00724"/>
    </source>
</evidence>
<dbReference type="Pfam" id="PF00724">
    <property type="entry name" value="Oxidored_FMN"/>
    <property type="match status" value="1"/>
</dbReference>
<reference evidence="10 11" key="1">
    <citation type="submission" date="2020-02" db="EMBL/GenBank/DDBJ databases">
        <title>The whole genome sequence of CPCC 205119.</title>
        <authorList>
            <person name="Jiang Z."/>
        </authorList>
    </citation>
    <scope>NUCLEOTIDE SEQUENCE [LARGE SCALE GENOMIC DNA]</scope>
    <source>
        <strain evidence="10 11">CPCC 205119</strain>
    </source>
</reference>
<evidence type="ECO:0000256" key="7">
    <source>
        <dbReference type="ARBA" id="ARBA00023004"/>
    </source>
</evidence>
<evidence type="ECO:0000256" key="5">
    <source>
        <dbReference type="ARBA" id="ARBA00022723"/>
    </source>
</evidence>
<dbReference type="GO" id="GO:0016491">
    <property type="term" value="F:oxidoreductase activity"/>
    <property type="evidence" value="ECO:0007669"/>
    <property type="project" value="UniProtKB-KW"/>
</dbReference>
<dbReference type="InterPro" id="IPR051793">
    <property type="entry name" value="NADH:flavin_oxidoreductase"/>
</dbReference>
<gene>
    <name evidence="10" type="ORF">G1H19_15535</name>
</gene>
<accession>A0A7K3WI61</accession>
<dbReference type="FunFam" id="3.20.20.70:FF:000262">
    <property type="entry name" value="NADH:flavin oxidoreductase"/>
    <property type="match status" value="1"/>
</dbReference>
<keyword evidence="3" id="KW-0285">Flavoprotein</keyword>
<keyword evidence="11" id="KW-1185">Reference proteome</keyword>
<comment type="caution">
    <text evidence="10">The sequence shown here is derived from an EMBL/GenBank/DDBJ whole genome shotgun (WGS) entry which is preliminary data.</text>
</comment>
<evidence type="ECO:0000256" key="2">
    <source>
        <dbReference type="ARBA" id="ARBA00001966"/>
    </source>
</evidence>
<evidence type="ECO:0000313" key="10">
    <source>
        <dbReference type="EMBL" id="NEL55400.1"/>
    </source>
</evidence>
<feature type="domain" description="NADH:flavin oxidoreductase/NADH oxidase N-terminal" evidence="9">
    <location>
        <begin position="6"/>
        <end position="351"/>
    </location>
</feature>
<sequence>MSGSRLFDPVQLGPLRLRNRVVMAPMTRQFSPGGVPTAEVGDYYVRRAEGGVGLIISEGLEIAHPASVHSAAIPDLHSEAALAAWAGIAARVQAAGAAFVPQLWHVGGYRALVADRPRPDVPALSPSGLYRPGERIGAPAGDGDIAAVVEAYARAAAAAQAIGCDGVELHGAHGYLIDQFLWAATNRRTDGYNGDVEARSRFAAEVVAACRAATSPDFPLFLRFSQWKTQDYGARLFSTPDELGRFLAVMAEAGVDVFDCSTRRFWTPEFDGSDRTLAGWTRRLSGRPTMTVGSVGLDSDVVASLHGREQHSGVGRLDELDRMLARGEFDLVGVGRALLADPAWVHKVRRGALEELIGFDRAQLEVLT</sequence>
<comment type="cofactor">
    <cofactor evidence="2">
        <name>[4Fe-4S] cluster</name>
        <dbReference type="ChEBI" id="CHEBI:49883"/>
    </cofactor>
</comment>
<dbReference type="Gene3D" id="3.20.20.70">
    <property type="entry name" value="Aldolase class I"/>
    <property type="match status" value="1"/>
</dbReference>
<name>A0A7K3WI61_9ACTN</name>
<dbReference type="AlphaFoldDB" id="A0A7K3WI61"/>
<evidence type="ECO:0000256" key="4">
    <source>
        <dbReference type="ARBA" id="ARBA00022643"/>
    </source>
</evidence>
<evidence type="ECO:0000256" key="1">
    <source>
        <dbReference type="ARBA" id="ARBA00001917"/>
    </source>
</evidence>
<keyword evidence="4" id="KW-0288">FMN</keyword>
<dbReference type="InterPro" id="IPR001155">
    <property type="entry name" value="OxRdtase_FMN_N"/>
</dbReference>
<proteinExistence type="predicted"/>